<accession>A0A8D0CT32</accession>
<name>A0A8D0CT32_SANLU</name>
<dbReference type="Ensembl" id="ENSSLUT00000009629.1">
    <property type="protein sequence ID" value="ENSSLUP00000009333.1"/>
    <property type="gene ID" value="ENSSLUG00000004391.1"/>
</dbReference>
<dbReference type="GO" id="GO:0005826">
    <property type="term" value="C:actomyosin contractile ring"/>
    <property type="evidence" value="ECO:0007669"/>
    <property type="project" value="TreeGrafter"/>
</dbReference>
<proteinExistence type="predicted"/>
<dbReference type="GeneTree" id="ENSGT00390000008749"/>
<feature type="compositionally biased region" description="Polar residues" evidence="1">
    <location>
        <begin position="1029"/>
        <end position="1038"/>
    </location>
</feature>
<dbReference type="CDD" id="cd01263">
    <property type="entry name" value="PH_anillin"/>
    <property type="match status" value="1"/>
</dbReference>
<dbReference type="GO" id="GO:0000915">
    <property type="term" value="P:actomyosin contractile ring assembly"/>
    <property type="evidence" value="ECO:0007669"/>
    <property type="project" value="TreeGrafter"/>
</dbReference>
<organism evidence="3 4">
    <name type="scientific">Sander lucioperca</name>
    <name type="common">Pike-perch</name>
    <name type="synonym">Perca lucioperca</name>
    <dbReference type="NCBI Taxonomy" id="283035"/>
    <lineage>
        <taxon>Eukaryota</taxon>
        <taxon>Metazoa</taxon>
        <taxon>Chordata</taxon>
        <taxon>Craniata</taxon>
        <taxon>Vertebrata</taxon>
        <taxon>Euteleostomi</taxon>
        <taxon>Actinopterygii</taxon>
        <taxon>Neopterygii</taxon>
        <taxon>Teleostei</taxon>
        <taxon>Neoteleostei</taxon>
        <taxon>Acanthomorphata</taxon>
        <taxon>Eupercaria</taxon>
        <taxon>Perciformes</taxon>
        <taxon>Percoidei</taxon>
        <taxon>Percidae</taxon>
        <taxon>Luciopercinae</taxon>
        <taxon>Sander</taxon>
    </lineage>
</organism>
<feature type="region of interest" description="Disordered" evidence="1">
    <location>
        <begin position="481"/>
        <end position="546"/>
    </location>
</feature>
<feature type="compositionally biased region" description="Basic and acidic residues" evidence="1">
    <location>
        <begin position="285"/>
        <end position="305"/>
    </location>
</feature>
<feature type="compositionally biased region" description="Polar residues" evidence="1">
    <location>
        <begin position="430"/>
        <end position="450"/>
    </location>
</feature>
<feature type="region of interest" description="Disordered" evidence="1">
    <location>
        <begin position="96"/>
        <end position="116"/>
    </location>
</feature>
<feature type="compositionally biased region" description="Basic and acidic residues" evidence="1">
    <location>
        <begin position="13"/>
        <end position="28"/>
    </location>
</feature>
<dbReference type="Proteomes" id="UP000694568">
    <property type="component" value="Unplaced"/>
</dbReference>
<feature type="compositionally biased region" description="Basic and acidic residues" evidence="1">
    <location>
        <begin position="47"/>
        <end position="66"/>
    </location>
</feature>
<dbReference type="Pfam" id="PF08174">
    <property type="entry name" value="Anillin"/>
    <property type="match status" value="1"/>
</dbReference>
<evidence type="ECO:0000313" key="3">
    <source>
        <dbReference type="Ensembl" id="ENSSLUP00000009333.1"/>
    </source>
</evidence>
<feature type="region of interest" description="Disordered" evidence="1">
    <location>
        <begin position="1"/>
        <end position="83"/>
    </location>
</feature>
<dbReference type="Pfam" id="PF00169">
    <property type="entry name" value="PH"/>
    <property type="match status" value="1"/>
</dbReference>
<feature type="domain" description="PH" evidence="2">
    <location>
        <begin position="894"/>
        <end position="1007"/>
    </location>
</feature>
<dbReference type="InterPro" id="IPR011993">
    <property type="entry name" value="PH-like_dom_sf"/>
</dbReference>
<dbReference type="InterPro" id="IPR051364">
    <property type="entry name" value="Cytokinesis/Rho-signaling"/>
</dbReference>
<feature type="compositionally biased region" description="Polar residues" evidence="1">
    <location>
        <begin position="254"/>
        <end position="272"/>
    </location>
</feature>
<evidence type="ECO:0000259" key="2">
    <source>
        <dbReference type="PROSITE" id="PS50003"/>
    </source>
</evidence>
<keyword evidence="4" id="KW-1185">Reference proteome</keyword>
<sequence length="1038" mass="115500">MKDGSFIEAPTSRAEKQSSDGKGERAPSDTEASVEIKTSNEGQQHMKCKEQNAYRGDDIRGEKEYKASVANEEEQLGTQRPHTQTVLKLSFSEDQSFSKAPFGEDQNMSELPTGDEQSLLDSTHAEESNMKETVEVSIVAEQDKFEVFSFEEIDGSTFSEEGIEPSTDEESRSWRYPQDKVCKEENVSVKEEERELESSRVEKENRVSVSDHSELSDILDGDCELGDVSAEIAGSSEMQEDKKPRPDEDESESCLDNSVKPQSNLNRDQGNIKSCEGFSAMKLNQKDTRECTHRKDMRQQSKEIQKVNTKNMDLKSDRRGPSTRVKQTEASPLANVALALKETQMGYTEFERNIKDLAKPEVEAESSDIDGQSLTEVRVSDHLFEREEMEQDAVDDRQAVVDGLTGETRKAEGGASSKKVTFILEPELINDSTLSEASTSMESRAETSMSDAELSSHDETNTAEMIDQMFEEVLEYAGRMEERGDEDTEDHDSGIGVFSGDKDKLDTESEKEKSEEEVESKAKECDESKKLESNRDELLTFPPSGILSPLSRSVEAVVTPLRLAASQESNPPSLLLTPEETTTPLAESAPLYSIDAYRTQRQKKLPIIQSVTPQRRAPEKSQPQPLVNTKEKIAALNEEAGKLQSVISQTLQALSCCTDEEHGRGSLEEAEAEKLLLVSCEKRSALLAEVARLREERKSGDAAGEEREDVSQQACRGTVSITNIQLPLKVEFVCSSHNRTGRPSHYFFVLIRYGPCNIVATPLATAANAQNGDTISFPTSVTLKDIRSHFEIDVEVYSLSHTSGGNCSVDRTTTKSRVTPRKLLNTITRSSNSLTSGALPALNTRRSSNFCLVGSHKITLASLGHSKFPLDKVPFLSPLEGNIYLRLDSEGHSNVQHQGFLTMFEMISGYGVWHRRYFVLVGCNMYYWNHPNDQETKEAEGSISLSSSPCQCVRPVKRDSCARPFTFELVSNIQQQQDASQDALARFSADTKQESLDWIEKLSQALLDFHTWNQTSATQTESQQSNTSISGTLRESIL</sequence>
<protein>
    <submittedName>
        <fullName evidence="3">Anillin, actin binding protein 2</fullName>
    </submittedName>
</protein>
<feature type="region of interest" description="Disordered" evidence="1">
    <location>
        <begin position="430"/>
        <end position="461"/>
    </location>
</feature>
<reference evidence="3" key="2">
    <citation type="submission" date="2025-09" db="UniProtKB">
        <authorList>
            <consortium name="Ensembl"/>
        </authorList>
    </citation>
    <scope>IDENTIFICATION</scope>
</reference>
<dbReference type="Gene3D" id="2.30.29.30">
    <property type="entry name" value="Pleckstrin-homology domain (PH domain)/Phosphotyrosine-binding domain (PTB)"/>
    <property type="match status" value="1"/>
</dbReference>
<feature type="region of interest" description="Disordered" evidence="1">
    <location>
        <begin position="285"/>
        <end position="330"/>
    </location>
</feature>
<dbReference type="GO" id="GO:0000281">
    <property type="term" value="P:mitotic cytokinesis"/>
    <property type="evidence" value="ECO:0007669"/>
    <property type="project" value="TreeGrafter"/>
</dbReference>
<dbReference type="GO" id="GO:0031106">
    <property type="term" value="P:septin ring organization"/>
    <property type="evidence" value="ECO:0007669"/>
    <property type="project" value="TreeGrafter"/>
</dbReference>
<gene>
    <name evidence="3" type="primary">anln2</name>
</gene>
<feature type="compositionally biased region" description="Polar residues" evidence="1">
    <location>
        <begin position="106"/>
        <end position="116"/>
    </location>
</feature>
<dbReference type="PROSITE" id="PS50003">
    <property type="entry name" value="PH_DOMAIN"/>
    <property type="match status" value="1"/>
</dbReference>
<evidence type="ECO:0000313" key="4">
    <source>
        <dbReference type="Proteomes" id="UP000694568"/>
    </source>
</evidence>
<reference evidence="3" key="1">
    <citation type="submission" date="2025-08" db="UniProtKB">
        <authorList>
            <consortium name="Ensembl"/>
        </authorList>
    </citation>
    <scope>IDENTIFICATION</scope>
</reference>
<dbReference type="PANTHER" id="PTHR21538:SF26">
    <property type="entry name" value="ANILLIN ISOFORM X1"/>
    <property type="match status" value="1"/>
</dbReference>
<dbReference type="InterPro" id="IPR001849">
    <property type="entry name" value="PH_domain"/>
</dbReference>
<evidence type="ECO:0000256" key="1">
    <source>
        <dbReference type="SAM" id="MobiDB-lite"/>
    </source>
</evidence>
<feature type="compositionally biased region" description="Basic and acidic residues" evidence="1">
    <location>
        <begin position="500"/>
        <end position="538"/>
    </location>
</feature>
<dbReference type="PANTHER" id="PTHR21538">
    <property type="entry name" value="ANILLIN/RHOTEKIN RTKN"/>
    <property type="match status" value="1"/>
</dbReference>
<feature type="compositionally biased region" description="Basic and acidic residues" evidence="1">
    <location>
        <begin position="169"/>
        <end position="215"/>
    </location>
</feature>
<feature type="compositionally biased region" description="Low complexity" evidence="1">
    <location>
        <begin position="1017"/>
        <end position="1028"/>
    </location>
</feature>
<dbReference type="SUPFAM" id="SSF50729">
    <property type="entry name" value="PH domain-like"/>
    <property type="match status" value="1"/>
</dbReference>
<dbReference type="InterPro" id="IPR012966">
    <property type="entry name" value="AHD"/>
</dbReference>
<dbReference type="SMART" id="SM00233">
    <property type="entry name" value="PH"/>
    <property type="match status" value="1"/>
</dbReference>
<feature type="region of interest" description="Disordered" evidence="1">
    <location>
        <begin position="1017"/>
        <end position="1038"/>
    </location>
</feature>
<feature type="region of interest" description="Disordered" evidence="1">
    <location>
        <begin position="154"/>
        <end position="273"/>
    </location>
</feature>
<dbReference type="AlphaFoldDB" id="A0A8D0CT32"/>
<dbReference type="InterPro" id="IPR037840">
    <property type="entry name" value="PH_Anillin"/>
</dbReference>